<sequence length="489" mass="54589">MIPRPVLSSSLTGIRRASSTAKSATKREGSIADAFASLSGGNRTELPPRFLDLKKHIVHGREDRIIASWQRLLEELRVECDFIARQGPKAVPEVEFRFLESNLPAIRAELKKRGAVVIRNVIPEAEARQYKEDIEEYIRLNPSTRNFVGQVYELYWSLPQLKARSHPNMLSVQSSLMKLWKKSDPNSPISTSQPLMYADRLRIRQPGDAKFALGPHQDGGSVERWEPEGSAGVYDQILKGNWEKHDPWDASTRLHAKINLYDGLGACSMFRMFQGWLSMSTVSPYEGTLLVQPLLKQASAYTLLRPFFRPVLAYGDVPTEQYLSASNWQFTSEPDMTSELQGATPGQGQEYTEFQHPHLELNRTMVHVPSVRPGDYVAWHCDTIHAVDKTHKGASDSSVLYIPVCPLTELNAKYAAKQRQAFLDGTPGPDFPGGLGESQHMQRPSLLDLQRVSDINGLRSTGFEKLVAADSDTAGSKEVTRAANTALGF</sequence>
<dbReference type="SUPFAM" id="SSF51197">
    <property type="entry name" value="Clavaminate synthase-like"/>
    <property type="match status" value="1"/>
</dbReference>
<dbReference type="Pfam" id="PF07350">
    <property type="entry name" value="Gig2-like"/>
    <property type="match status" value="1"/>
</dbReference>
<organism evidence="1 2">
    <name type="scientific">Seiridium unicorne</name>
    <dbReference type="NCBI Taxonomy" id="138068"/>
    <lineage>
        <taxon>Eukaryota</taxon>
        <taxon>Fungi</taxon>
        <taxon>Dikarya</taxon>
        <taxon>Ascomycota</taxon>
        <taxon>Pezizomycotina</taxon>
        <taxon>Sordariomycetes</taxon>
        <taxon>Xylariomycetidae</taxon>
        <taxon>Amphisphaeriales</taxon>
        <taxon>Sporocadaceae</taxon>
        <taxon>Seiridium</taxon>
    </lineage>
</organism>
<evidence type="ECO:0000313" key="1">
    <source>
        <dbReference type="EMBL" id="KAK9425326.1"/>
    </source>
</evidence>
<keyword evidence="2" id="KW-1185">Reference proteome</keyword>
<accession>A0ABR2VET0</accession>
<comment type="caution">
    <text evidence="1">The sequence shown here is derived from an EMBL/GenBank/DDBJ whole genome shotgun (WGS) entry which is preliminary data.</text>
</comment>
<name>A0ABR2VET0_9PEZI</name>
<dbReference type="InterPro" id="IPR010856">
    <property type="entry name" value="Gig2-like"/>
</dbReference>
<dbReference type="Gene3D" id="2.60.120.330">
    <property type="entry name" value="B-lactam Antibiotic, Isopenicillin N Synthase, Chain"/>
    <property type="match status" value="1"/>
</dbReference>
<reference evidence="1 2" key="1">
    <citation type="journal article" date="2024" name="J. Plant Pathol.">
        <title>Sequence and assembly of the genome of Seiridium unicorne, isolate CBS 538.82, causal agent of cypress canker disease.</title>
        <authorList>
            <person name="Scali E."/>
            <person name="Rocca G.D."/>
            <person name="Danti R."/>
            <person name="Garbelotto M."/>
            <person name="Barberini S."/>
            <person name="Baroncelli R."/>
            <person name="Emiliani G."/>
        </authorList>
    </citation>
    <scope>NUCLEOTIDE SEQUENCE [LARGE SCALE GENOMIC DNA]</scope>
    <source>
        <strain evidence="1 2">BM-138-508</strain>
    </source>
</reference>
<dbReference type="PANTHER" id="PTHR30613:SF1">
    <property type="entry name" value="DUF1479 DOMAIN PROTEIN (AFU_ORTHOLOGUE AFUA_5G09280)"/>
    <property type="match status" value="1"/>
</dbReference>
<dbReference type="EMBL" id="JARVKF010000020">
    <property type="protein sequence ID" value="KAK9425326.1"/>
    <property type="molecule type" value="Genomic_DNA"/>
</dbReference>
<gene>
    <name evidence="1" type="ORF">SUNI508_13127</name>
</gene>
<dbReference type="PANTHER" id="PTHR30613">
    <property type="entry name" value="UNCHARACTERIZED PROTEIN YBIU-RELATED"/>
    <property type="match status" value="1"/>
</dbReference>
<dbReference type="Proteomes" id="UP001408356">
    <property type="component" value="Unassembled WGS sequence"/>
</dbReference>
<protein>
    <submittedName>
        <fullName evidence="1">DUF1479 domain protein</fullName>
    </submittedName>
</protein>
<dbReference type="InterPro" id="IPR027443">
    <property type="entry name" value="IPNS-like_sf"/>
</dbReference>
<proteinExistence type="predicted"/>
<evidence type="ECO:0000313" key="2">
    <source>
        <dbReference type="Proteomes" id="UP001408356"/>
    </source>
</evidence>